<dbReference type="InterPro" id="IPR028235">
    <property type="entry name" value="DNAAF3_C"/>
</dbReference>
<dbReference type="GO" id="GO:0070286">
    <property type="term" value="P:axonemal dynein complex assembly"/>
    <property type="evidence" value="ECO:0007669"/>
    <property type="project" value="InterPro"/>
</dbReference>
<reference evidence="2 3" key="1">
    <citation type="journal article" date="2019" name="Sci. Rep.">
        <title>Comparative genomics of chytrid fungi reveal insights into the obligate biotrophic and pathogenic lifestyle of Synchytrium endobioticum.</title>
        <authorList>
            <person name="van de Vossenberg B.T.L.H."/>
            <person name="Warris S."/>
            <person name="Nguyen H.D.T."/>
            <person name="van Gent-Pelzer M.P.E."/>
            <person name="Joly D.L."/>
            <person name="van de Geest H.C."/>
            <person name="Bonants P.J.M."/>
            <person name="Smith D.S."/>
            <person name="Levesque C.A."/>
            <person name="van der Lee T.A.J."/>
        </authorList>
    </citation>
    <scope>NUCLEOTIDE SEQUENCE [LARGE SCALE GENOMIC DNA]</scope>
    <source>
        <strain evidence="2 3">CBS 809.83</strain>
    </source>
</reference>
<dbReference type="EMBL" id="QEAQ01000030">
    <property type="protein sequence ID" value="TPX58987.1"/>
    <property type="molecule type" value="Genomic_DNA"/>
</dbReference>
<dbReference type="Pfam" id="PF14740">
    <property type="entry name" value="DUF4471"/>
    <property type="match status" value="1"/>
</dbReference>
<evidence type="ECO:0000313" key="3">
    <source>
        <dbReference type="Proteomes" id="UP000318582"/>
    </source>
</evidence>
<feature type="domain" description="Dynein assembly factor 3 C-terminal" evidence="1">
    <location>
        <begin position="82"/>
        <end position="364"/>
    </location>
</feature>
<gene>
    <name evidence="2" type="ORF">PhCBS80983_g02762</name>
</gene>
<organism evidence="2 3">
    <name type="scientific">Powellomyces hirtus</name>
    <dbReference type="NCBI Taxonomy" id="109895"/>
    <lineage>
        <taxon>Eukaryota</taxon>
        <taxon>Fungi</taxon>
        <taxon>Fungi incertae sedis</taxon>
        <taxon>Chytridiomycota</taxon>
        <taxon>Chytridiomycota incertae sedis</taxon>
        <taxon>Chytridiomycetes</taxon>
        <taxon>Spizellomycetales</taxon>
        <taxon>Powellomycetaceae</taxon>
        <taxon>Powellomyces</taxon>
    </lineage>
</organism>
<dbReference type="Proteomes" id="UP000318582">
    <property type="component" value="Unassembled WGS sequence"/>
</dbReference>
<dbReference type="PANTHER" id="PTHR22118">
    <property type="entry name" value="DYNEIN ASSEMBLY FACTOR 3, AXONEMAL"/>
    <property type="match status" value="1"/>
</dbReference>
<dbReference type="InterPro" id="IPR039304">
    <property type="entry name" value="DNAAF3"/>
</dbReference>
<keyword evidence="3" id="KW-1185">Reference proteome</keyword>
<sequence>MSQFVVVEPQITNVARTIVLLDTLLEKSEAGTEDKIDTFLELYGNLLVREQTVSHLVARATHYINRIADDTIIPICPNVTISMKHLKFREKDDLSATLNFYRSPKPFDVRNMWDERLRHYYGLRYDVRESVIDWDWNMKMKEKAPTIDAISFSEFRLKGMAFPIRQANPVDPNRTMATVTQLTDPASGLGIPKWGIFSDIAVGPFCPFGLDHEDKKLLREANGKRVSSVRDIVSQTIRGLLWEWEKRSLLNSDSPIAEVESSGDQTQNRSNATIHIFTTTTIPKIGRLFPTLFDQIYVSSAMAHRVPEMAAMLSQEFASDLDRGSKRQAPTLIVESAKFVLDLTKAQAAEYGKRVNEMAGKAGLVVDDRWSAGRNEAEHIMFKRP</sequence>
<accession>A0A507E6H4</accession>
<dbReference type="GO" id="GO:0044458">
    <property type="term" value="P:motile cilium assembly"/>
    <property type="evidence" value="ECO:0007669"/>
    <property type="project" value="TreeGrafter"/>
</dbReference>
<protein>
    <recommendedName>
        <fullName evidence="1">Dynein assembly factor 3 C-terminal domain-containing protein</fullName>
    </recommendedName>
</protein>
<comment type="caution">
    <text evidence="2">The sequence shown here is derived from an EMBL/GenBank/DDBJ whole genome shotgun (WGS) entry which is preliminary data.</text>
</comment>
<evidence type="ECO:0000259" key="1">
    <source>
        <dbReference type="Pfam" id="PF14740"/>
    </source>
</evidence>
<dbReference type="PANTHER" id="PTHR22118:SF14">
    <property type="entry name" value="DYNEIN AXONEMAL ASSEMBLY FACTOR 3"/>
    <property type="match status" value="1"/>
</dbReference>
<name>A0A507E6H4_9FUNG</name>
<evidence type="ECO:0000313" key="2">
    <source>
        <dbReference type="EMBL" id="TPX58987.1"/>
    </source>
</evidence>
<dbReference type="AlphaFoldDB" id="A0A507E6H4"/>
<dbReference type="STRING" id="109895.A0A507E6H4"/>
<proteinExistence type="predicted"/>